<evidence type="ECO:0000313" key="3">
    <source>
        <dbReference type="EMBL" id="PSK92362.1"/>
    </source>
</evidence>
<reference evidence="3 4" key="1">
    <citation type="submission" date="2018-03" db="EMBL/GenBank/DDBJ databases">
        <title>Genomic Encyclopedia of Archaeal and Bacterial Type Strains, Phase II (KMG-II): from individual species to whole genera.</title>
        <authorList>
            <person name="Goeker M."/>
        </authorList>
    </citation>
    <scope>NUCLEOTIDE SEQUENCE [LARGE SCALE GENOMIC DNA]</scope>
    <source>
        <strain evidence="3 4">DSM 45312</strain>
    </source>
</reference>
<comment type="caution">
    <text evidence="3">The sequence shown here is derived from an EMBL/GenBank/DDBJ whole genome shotgun (WGS) entry which is preliminary data.</text>
</comment>
<dbReference type="PANTHER" id="PTHR40763:SF5">
    <property type="entry name" value="MEMBRANE PROTEIN"/>
    <property type="match status" value="1"/>
</dbReference>
<dbReference type="AlphaFoldDB" id="A0A2P8D593"/>
<feature type="domain" description="Cell wall-active antibiotics response LiaF-like C-terminal" evidence="2">
    <location>
        <begin position="81"/>
        <end position="150"/>
    </location>
</feature>
<evidence type="ECO:0000313" key="4">
    <source>
        <dbReference type="Proteomes" id="UP000240542"/>
    </source>
</evidence>
<dbReference type="OrthoDB" id="4772576at2"/>
<accession>A0A2P8D593</accession>
<dbReference type="Proteomes" id="UP000240542">
    <property type="component" value="Unassembled WGS sequence"/>
</dbReference>
<organism evidence="3 4">
    <name type="scientific">Murinocardiopsis flavida</name>
    <dbReference type="NCBI Taxonomy" id="645275"/>
    <lineage>
        <taxon>Bacteria</taxon>
        <taxon>Bacillati</taxon>
        <taxon>Actinomycetota</taxon>
        <taxon>Actinomycetes</taxon>
        <taxon>Streptosporangiales</taxon>
        <taxon>Nocardiopsidaceae</taxon>
        <taxon>Murinocardiopsis</taxon>
    </lineage>
</organism>
<evidence type="ECO:0000259" key="1">
    <source>
        <dbReference type="Pfam" id="PF08044"/>
    </source>
</evidence>
<dbReference type="RefSeq" id="WP_106585362.1">
    <property type="nucleotide sequence ID" value="NZ_PYGA01000018.1"/>
</dbReference>
<proteinExistence type="predicted"/>
<sequence>MDPDNTLASDAERESAVAQLRDACGEGRITLEELTERVEFAYTARTRAQLSKSVRDLPRPAAPVTPAPADDGFSTNLFALGDNIERKGRWVIDDGLKALAIIGDIKLDLRQAYFSSDTVLVNLRAVLGGVRIWVPEGVRVELDGRAVLGDKLVDIARPRPGAPCLQINAWTLGGSIRIANTRRRIGFFRALLGD</sequence>
<protein>
    <submittedName>
        <fullName evidence="3">Cell wall-active antibiotic response 4TMS protein YvqF</fullName>
    </submittedName>
</protein>
<dbReference type="InterPro" id="IPR012551">
    <property type="entry name" value="DUF1707_SHOCT-like"/>
</dbReference>
<evidence type="ECO:0000259" key="2">
    <source>
        <dbReference type="Pfam" id="PF09922"/>
    </source>
</evidence>
<dbReference type="Pfam" id="PF08044">
    <property type="entry name" value="DUF1707"/>
    <property type="match status" value="1"/>
</dbReference>
<dbReference type="InterPro" id="IPR024425">
    <property type="entry name" value="LiaF-like_C"/>
</dbReference>
<keyword evidence="4" id="KW-1185">Reference proteome</keyword>
<dbReference type="EMBL" id="PYGA01000018">
    <property type="protein sequence ID" value="PSK92362.1"/>
    <property type="molecule type" value="Genomic_DNA"/>
</dbReference>
<dbReference type="Pfam" id="PF09922">
    <property type="entry name" value="LiaF-like_C"/>
    <property type="match status" value="1"/>
</dbReference>
<gene>
    <name evidence="3" type="ORF">CLV63_118123</name>
</gene>
<name>A0A2P8D593_9ACTN</name>
<feature type="domain" description="DUF1707" evidence="1">
    <location>
        <begin position="8"/>
        <end position="58"/>
    </location>
</feature>
<dbReference type="PANTHER" id="PTHR40763">
    <property type="entry name" value="MEMBRANE PROTEIN-RELATED"/>
    <property type="match status" value="1"/>
</dbReference>